<name>A0A6V7XFU1_MELEN</name>
<organism evidence="1 2">
    <name type="scientific">Meloidogyne enterolobii</name>
    <name type="common">Root-knot nematode worm</name>
    <name type="synonym">Meloidogyne mayaguensis</name>
    <dbReference type="NCBI Taxonomy" id="390850"/>
    <lineage>
        <taxon>Eukaryota</taxon>
        <taxon>Metazoa</taxon>
        <taxon>Ecdysozoa</taxon>
        <taxon>Nematoda</taxon>
        <taxon>Chromadorea</taxon>
        <taxon>Rhabditida</taxon>
        <taxon>Tylenchina</taxon>
        <taxon>Tylenchomorpha</taxon>
        <taxon>Tylenchoidea</taxon>
        <taxon>Meloidogynidae</taxon>
        <taxon>Meloidogyninae</taxon>
        <taxon>Meloidogyne</taxon>
    </lineage>
</organism>
<evidence type="ECO:0000313" key="2">
    <source>
        <dbReference type="Proteomes" id="UP000580250"/>
    </source>
</evidence>
<reference evidence="1 2" key="1">
    <citation type="submission" date="2020-08" db="EMBL/GenBank/DDBJ databases">
        <authorList>
            <person name="Koutsovoulos G."/>
            <person name="Danchin GJ E."/>
        </authorList>
    </citation>
    <scope>NUCLEOTIDE SEQUENCE [LARGE SCALE GENOMIC DNA]</scope>
</reference>
<dbReference type="EMBL" id="CAJEWN010001526">
    <property type="protein sequence ID" value="CAD2198138.1"/>
    <property type="molecule type" value="Genomic_DNA"/>
</dbReference>
<comment type="caution">
    <text evidence="1">The sequence shown here is derived from an EMBL/GenBank/DDBJ whole genome shotgun (WGS) entry which is preliminary data.</text>
</comment>
<proteinExistence type="predicted"/>
<dbReference type="Proteomes" id="UP000580250">
    <property type="component" value="Unassembled WGS sequence"/>
</dbReference>
<protein>
    <submittedName>
        <fullName evidence="1">Uncharacterized protein</fullName>
    </submittedName>
</protein>
<sequence>MPASLKGTHSFLALILPPRVNKTKKNRCLDFNCALTRQKKFLKVYVYGSKIFSLFLKKITEVNNINDI</sequence>
<evidence type="ECO:0000313" key="1">
    <source>
        <dbReference type="EMBL" id="CAD2198138.1"/>
    </source>
</evidence>
<accession>A0A6V7XFU1</accession>
<gene>
    <name evidence="1" type="ORF">MENT_LOCUS51428</name>
</gene>
<dbReference type="AlphaFoldDB" id="A0A6V7XFU1"/>